<keyword evidence="3" id="KW-0653">Protein transport</keyword>
<dbReference type="SMART" id="SM00185">
    <property type="entry name" value="ARM"/>
    <property type="match status" value="2"/>
</dbReference>
<keyword evidence="4" id="KW-1185">Reference proteome</keyword>
<protein>
    <submittedName>
        <fullName evidence="5">Uncharacterized protein</fullName>
    </submittedName>
</protein>
<organism evidence="4 5">
    <name type="scientific">Panagrolaimus superbus</name>
    <dbReference type="NCBI Taxonomy" id="310955"/>
    <lineage>
        <taxon>Eukaryota</taxon>
        <taxon>Metazoa</taxon>
        <taxon>Ecdysozoa</taxon>
        <taxon>Nematoda</taxon>
        <taxon>Chromadorea</taxon>
        <taxon>Rhabditida</taxon>
        <taxon>Tylenchina</taxon>
        <taxon>Panagrolaimomorpha</taxon>
        <taxon>Panagrolaimoidea</taxon>
        <taxon>Panagrolaimidae</taxon>
        <taxon>Panagrolaimus</taxon>
    </lineage>
</organism>
<name>A0A914YYX5_9BILA</name>
<reference evidence="5" key="1">
    <citation type="submission" date="2022-11" db="UniProtKB">
        <authorList>
            <consortium name="WormBaseParasite"/>
        </authorList>
    </citation>
    <scope>IDENTIFICATION</scope>
</reference>
<evidence type="ECO:0000313" key="5">
    <source>
        <dbReference type="WBParaSite" id="PSU_v2.g4837.t1"/>
    </source>
</evidence>
<evidence type="ECO:0000256" key="1">
    <source>
        <dbReference type="ARBA" id="ARBA00010394"/>
    </source>
</evidence>
<comment type="similarity">
    <text evidence="1">Belongs to the importin alpha family.</text>
</comment>
<proteinExistence type="inferred from homology"/>
<evidence type="ECO:0000256" key="2">
    <source>
        <dbReference type="ARBA" id="ARBA00022448"/>
    </source>
</evidence>
<dbReference type="GO" id="GO:0015031">
    <property type="term" value="P:protein transport"/>
    <property type="evidence" value="ECO:0007669"/>
    <property type="project" value="UniProtKB-KW"/>
</dbReference>
<dbReference type="InterPro" id="IPR000225">
    <property type="entry name" value="Armadillo"/>
</dbReference>
<dbReference type="InterPro" id="IPR011989">
    <property type="entry name" value="ARM-like"/>
</dbReference>
<dbReference type="Proteomes" id="UP000887577">
    <property type="component" value="Unplaced"/>
</dbReference>
<keyword evidence="2" id="KW-0813">Transport</keyword>
<evidence type="ECO:0000256" key="3">
    <source>
        <dbReference type="ARBA" id="ARBA00022927"/>
    </source>
</evidence>
<dbReference type="WBParaSite" id="PSU_v2.g4837.t1">
    <property type="protein sequence ID" value="PSU_v2.g4837.t1"/>
    <property type="gene ID" value="PSU_v2.g4837"/>
</dbReference>
<accession>A0A914YYX5</accession>
<dbReference type="AlphaFoldDB" id="A0A914YYX5"/>
<dbReference type="InterPro" id="IPR016024">
    <property type="entry name" value="ARM-type_fold"/>
</dbReference>
<evidence type="ECO:0000313" key="4">
    <source>
        <dbReference type="Proteomes" id="UP000887577"/>
    </source>
</evidence>
<dbReference type="Gene3D" id="1.25.10.10">
    <property type="entry name" value="Leucine-rich Repeat Variant"/>
    <property type="match status" value="2"/>
</dbReference>
<dbReference type="PANTHER" id="PTHR23316">
    <property type="entry name" value="IMPORTIN ALPHA"/>
    <property type="match status" value="1"/>
</dbReference>
<sequence length="289" mass="31991">MGSKFPKVQEEGIFFVTVITTTSNNATSAEENTELATDAGALSKLSKWLSSRSDGVQELALRCVANIAVEFSGETFSTNGITTAVIKLCGSSNPFVYEEAFNALNTLIYSEAYICRNIIQYGALKMIKKAFTHGPSIKLLGIKFLKIVASFDVRRLTDMIINEKFFPLILKQIRDGSTDVMKAKSAKVIKIIVSQNHEIIPSLIEEEIISVICDSLQSESDNLLINALLILQNIIDSIGYEEIREKFENSNGPQLLQNLHVHENEDIQELSNQINLLVNDVKEAATVVC</sequence>
<dbReference type="SUPFAM" id="SSF48371">
    <property type="entry name" value="ARM repeat"/>
    <property type="match status" value="1"/>
</dbReference>